<dbReference type="InterPro" id="IPR000425">
    <property type="entry name" value="MIP"/>
</dbReference>
<evidence type="ECO:0000256" key="4">
    <source>
        <dbReference type="ARBA" id="ARBA00022989"/>
    </source>
</evidence>
<evidence type="ECO:0000256" key="5">
    <source>
        <dbReference type="ARBA" id="ARBA00023136"/>
    </source>
</evidence>
<dbReference type="OMA" id="FNGKNDH"/>
<evidence type="ECO:0000256" key="1">
    <source>
        <dbReference type="ARBA" id="ARBA00004141"/>
    </source>
</evidence>
<organism evidence="8 9">
    <name type="scientific">Rosa chinensis</name>
    <name type="common">China rose</name>
    <dbReference type="NCBI Taxonomy" id="74649"/>
    <lineage>
        <taxon>Eukaryota</taxon>
        <taxon>Viridiplantae</taxon>
        <taxon>Streptophyta</taxon>
        <taxon>Embryophyta</taxon>
        <taxon>Tracheophyta</taxon>
        <taxon>Spermatophyta</taxon>
        <taxon>Magnoliopsida</taxon>
        <taxon>eudicotyledons</taxon>
        <taxon>Gunneridae</taxon>
        <taxon>Pentapetalae</taxon>
        <taxon>rosids</taxon>
        <taxon>fabids</taxon>
        <taxon>Rosales</taxon>
        <taxon>Rosaceae</taxon>
        <taxon>Rosoideae</taxon>
        <taxon>Rosoideae incertae sedis</taxon>
        <taxon>Rosa</taxon>
    </lineage>
</organism>
<sequence length="286" mass="30398">MLFHTISGSCPPEFFFSLQSSGLRKTSTRNFLLLSRSVLSLSIFLFISCFLCSEAMAENHASDGNHVLNVEDDKPSSKTNQESSSSLLGVLFLQKVIAEVLGTYFLIFAGCGAVVVNFDTDKMVSSPAVAIVWGLVVMVMIYSVGHISGAHFNPAVTIAFATTKRFPWKQVLPYIAAQVLGSTLASVSGVATDNRAIGELAGLAVGSTILLNVMFAGPITGASMNPARSLGPAIVSSHYKNLWIYLVSPTLGAVCGALVYNVIRFTDKPLRELTKSGSFLKGAGCT</sequence>
<evidence type="ECO:0000313" key="9">
    <source>
        <dbReference type="Proteomes" id="UP000238479"/>
    </source>
</evidence>
<keyword evidence="9" id="KW-1185">Reference proteome</keyword>
<dbReference type="EMBL" id="PDCK01000043">
    <property type="protein sequence ID" value="PRQ29264.1"/>
    <property type="molecule type" value="Genomic_DNA"/>
</dbReference>
<dbReference type="PANTHER" id="PTHR45724">
    <property type="entry name" value="AQUAPORIN NIP2-1"/>
    <property type="match status" value="1"/>
</dbReference>
<dbReference type="Gene3D" id="1.20.1080.10">
    <property type="entry name" value="Glycerol uptake facilitator protein"/>
    <property type="match status" value="2"/>
</dbReference>
<feature type="transmembrane region" description="Helical" evidence="7">
    <location>
        <begin position="171"/>
        <end position="191"/>
    </location>
</feature>
<evidence type="ECO:0000256" key="3">
    <source>
        <dbReference type="ARBA" id="ARBA00022692"/>
    </source>
</evidence>
<dbReference type="SUPFAM" id="SSF81338">
    <property type="entry name" value="Aquaporin-like"/>
    <property type="match status" value="1"/>
</dbReference>
<keyword evidence="4 7" id="KW-1133">Transmembrane helix</keyword>
<name>A0A2P6Q541_ROSCH</name>
<dbReference type="InterPro" id="IPR023271">
    <property type="entry name" value="Aquaporin-like"/>
</dbReference>
<comment type="subcellular location">
    <subcellularLocation>
        <location evidence="1">Membrane</location>
        <topology evidence="1">Multi-pass membrane protein</topology>
    </subcellularLocation>
</comment>
<accession>A0A2P6Q541</accession>
<keyword evidence="3 6" id="KW-0812">Transmembrane</keyword>
<protein>
    <submittedName>
        <fullName evidence="8">Putative major intrinsic protein</fullName>
    </submittedName>
</protein>
<dbReference type="GO" id="GO:0016020">
    <property type="term" value="C:membrane"/>
    <property type="evidence" value="ECO:0007669"/>
    <property type="project" value="UniProtKB-SubCell"/>
</dbReference>
<dbReference type="AlphaFoldDB" id="A0A2P6Q541"/>
<comment type="caution">
    <text evidence="8">The sequence shown here is derived from an EMBL/GenBank/DDBJ whole genome shotgun (WGS) entry which is preliminary data.</text>
</comment>
<reference evidence="8 9" key="1">
    <citation type="journal article" date="2018" name="Nat. Genet.">
        <title>The Rosa genome provides new insights in the design of modern roses.</title>
        <authorList>
            <person name="Bendahmane M."/>
        </authorList>
    </citation>
    <scope>NUCLEOTIDE SEQUENCE [LARGE SCALE GENOMIC DNA]</scope>
    <source>
        <strain evidence="9">cv. Old Blush</strain>
    </source>
</reference>
<dbReference type="Proteomes" id="UP000238479">
    <property type="component" value="Chromosome 5"/>
</dbReference>
<keyword evidence="2 6" id="KW-0813">Transport</keyword>
<dbReference type="STRING" id="74649.A0A2P6Q541"/>
<evidence type="ECO:0000256" key="2">
    <source>
        <dbReference type="ARBA" id="ARBA00022448"/>
    </source>
</evidence>
<feature type="transmembrane region" description="Helical" evidence="7">
    <location>
        <begin position="128"/>
        <end position="151"/>
    </location>
</feature>
<dbReference type="PRINTS" id="PR00783">
    <property type="entry name" value="MINTRINSICP"/>
</dbReference>
<comment type="similarity">
    <text evidence="6">Belongs to the MIP/aquaporin (TC 1.A.8) family.</text>
</comment>
<proteinExistence type="inferred from homology"/>
<dbReference type="InterPro" id="IPR022357">
    <property type="entry name" value="MIP_CS"/>
</dbReference>
<feature type="transmembrane region" description="Helical" evidence="7">
    <location>
        <begin position="96"/>
        <end position="116"/>
    </location>
</feature>
<feature type="transmembrane region" description="Helical" evidence="7">
    <location>
        <begin position="33"/>
        <end position="57"/>
    </location>
</feature>
<dbReference type="Gramene" id="PRQ29264">
    <property type="protein sequence ID" value="PRQ29264"/>
    <property type="gene ID" value="RchiOBHm_Chr5g0012031"/>
</dbReference>
<evidence type="ECO:0000313" key="8">
    <source>
        <dbReference type="EMBL" id="PRQ29264.1"/>
    </source>
</evidence>
<keyword evidence="5 7" id="KW-0472">Membrane</keyword>
<dbReference type="PROSITE" id="PS00221">
    <property type="entry name" value="MIP"/>
    <property type="match status" value="1"/>
</dbReference>
<dbReference type="InterPro" id="IPR034294">
    <property type="entry name" value="Aquaporin_transptr"/>
</dbReference>
<dbReference type="PANTHER" id="PTHR45724:SF13">
    <property type="entry name" value="AQUAPORIN NIP1-1-RELATED"/>
    <property type="match status" value="1"/>
</dbReference>
<dbReference type="Pfam" id="PF00230">
    <property type="entry name" value="MIP"/>
    <property type="match status" value="2"/>
</dbReference>
<evidence type="ECO:0000256" key="6">
    <source>
        <dbReference type="RuleBase" id="RU000477"/>
    </source>
</evidence>
<dbReference type="GO" id="GO:0015267">
    <property type="term" value="F:channel activity"/>
    <property type="evidence" value="ECO:0007669"/>
    <property type="project" value="InterPro"/>
</dbReference>
<gene>
    <name evidence="8" type="ORF">RchiOBHm_Chr5g0012031</name>
</gene>
<feature type="transmembrane region" description="Helical" evidence="7">
    <location>
        <begin position="203"/>
        <end position="222"/>
    </location>
</feature>
<feature type="transmembrane region" description="Helical" evidence="7">
    <location>
        <begin position="242"/>
        <end position="263"/>
    </location>
</feature>
<evidence type="ECO:0000256" key="7">
    <source>
        <dbReference type="SAM" id="Phobius"/>
    </source>
</evidence>